<dbReference type="RefSeq" id="WP_163198466.1">
    <property type="nucleotide sequence ID" value="NZ_WHZU01000006.1"/>
</dbReference>
<comment type="caution">
    <text evidence="1">The sequence shown here is derived from an EMBL/GenBank/DDBJ whole genome shotgun (WGS) entry which is preliminary data.</text>
</comment>
<dbReference type="InterPro" id="IPR007739">
    <property type="entry name" value="RgpF"/>
</dbReference>
<gene>
    <name evidence="1" type="ORF">GFD18_05010</name>
</gene>
<reference evidence="1 2" key="1">
    <citation type="submission" date="2019-10" db="EMBL/GenBank/DDBJ databases">
        <title>Bifidobacterium from non-human primates.</title>
        <authorList>
            <person name="Modesto M."/>
        </authorList>
    </citation>
    <scope>NUCLEOTIDE SEQUENCE [LARGE SCALE GENOMIC DNA]</scope>
    <source>
        <strain evidence="1 2">SMA1</strain>
    </source>
</reference>
<dbReference type="EMBL" id="WHZU01000006">
    <property type="protein sequence ID" value="NEH11450.1"/>
    <property type="molecule type" value="Genomic_DNA"/>
</dbReference>
<evidence type="ECO:0000313" key="2">
    <source>
        <dbReference type="Proteomes" id="UP000475155"/>
    </source>
</evidence>
<sequence length="655" mass="74727">MSNQNTAAGMKKRLGIFCFYDHAGHADGYIEVLLKALQPYLTDLVVVANGKLDDESRTMFSQFTDQITVRENKGLDAAAYQQAMLSLGWDKLESYDEIICFNDTVMGPLYPFSELFDAMDSKNVDFWGITAHPRAKFGEETIPAHIQAYWHVYGKRLVSSDAFHQYWESMPVMTDYAEVTRKHEMRFTPYFEQRGFTWATYIDAEKYAGLSPYPLLFMPKQIIENDRCPIFKRRSFFVDYGAYFDKTAGQPGSELYDYIREHTDYDVNLIWDTLLRSFNLDDIRQAMHLDYVLPTKALNPRDGEVPSSVFIQHIYFMDLLDDTFHYLRSLPESTDLYITSTKDKIPQIRAYADEHGFTHPIEFIPVKNRGRDVSALFVAASGVVLSGKYEVVGFAHDKKSSQVGESGHDGTESQGFAYKLMENTLGSKDYVENVLTLFVQNPRLGLAAPTPPWHAIYFAHTIPHDWGANFAGTQKLMHDMLGLDVPMTEAKRTMSAIGSCYWFRVEALKPLFEYGWDYEDFLPEGKMGVDGSISHAIERATGYVAQSQGYYPAWILTDKYAAIELDSLLHASKIFMGTLGPYRWGDSLIENSRSSDARLSALQVFHDRALRTRVHNRLRGIAHKVILPLPKPLRDAAYNLAWGPVAIVRKLRSHK</sequence>
<organism evidence="1 2">
    <name type="scientific">Bifidobacterium saimiriisciurei</name>
    <dbReference type="NCBI Taxonomy" id="2661627"/>
    <lineage>
        <taxon>Bacteria</taxon>
        <taxon>Bacillati</taxon>
        <taxon>Actinomycetota</taxon>
        <taxon>Actinomycetes</taxon>
        <taxon>Bifidobacteriales</taxon>
        <taxon>Bifidobacteriaceae</taxon>
        <taxon>Bifidobacterium</taxon>
    </lineage>
</organism>
<name>A0ABX0CG98_9BIFI</name>
<accession>A0ABX0CG98</accession>
<dbReference type="Pfam" id="PF05045">
    <property type="entry name" value="RgpF"/>
    <property type="match status" value="1"/>
</dbReference>
<dbReference type="Proteomes" id="UP000475155">
    <property type="component" value="Unassembled WGS sequence"/>
</dbReference>
<proteinExistence type="predicted"/>
<protein>
    <submittedName>
        <fullName evidence="1">Lipopolysaccharide biosynthesis protein</fullName>
    </submittedName>
</protein>
<evidence type="ECO:0000313" key="1">
    <source>
        <dbReference type="EMBL" id="NEH11450.1"/>
    </source>
</evidence>
<keyword evidence="2" id="KW-1185">Reference proteome</keyword>